<protein>
    <recommendedName>
        <fullName evidence="3">NET domain-containing protein</fullName>
    </recommendedName>
</protein>
<keyword evidence="1" id="KW-0805">Transcription regulation</keyword>
<evidence type="ECO:0000313" key="4">
    <source>
        <dbReference type="EMBL" id="MCD7461179.1"/>
    </source>
</evidence>
<feature type="domain" description="NET" evidence="3">
    <location>
        <begin position="3"/>
        <end position="84"/>
    </location>
</feature>
<gene>
    <name evidence="4" type="ORF">HAX54_045444</name>
</gene>
<dbReference type="Proteomes" id="UP000823775">
    <property type="component" value="Unassembled WGS sequence"/>
</dbReference>
<comment type="caution">
    <text evidence="4">The sequence shown here is derived from an EMBL/GenBank/DDBJ whole genome shotgun (WGS) entry which is preliminary data.</text>
</comment>
<evidence type="ECO:0000256" key="1">
    <source>
        <dbReference type="ARBA" id="ARBA00023015"/>
    </source>
</evidence>
<evidence type="ECO:0000256" key="2">
    <source>
        <dbReference type="ARBA" id="ARBA00023163"/>
    </source>
</evidence>
<organism evidence="4 5">
    <name type="scientific">Datura stramonium</name>
    <name type="common">Jimsonweed</name>
    <name type="synonym">Common thornapple</name>
    <dbReference type="NCBI Taxonomy" id="4076"/>
    <lineage>
        <taxon>Eukaryota</taxon>
        <taxon>Viridiplantae</taxon>
        <taxon>Streptophyta</taxon>
        <taxon>Embryophyta</taxon>
        <taxon>Tracheophyta</taxon>
        <taxon>Spermatophyta</taxon>
        <taxon>Magnoliopsida</taxon>
        <taxon>eudicotyledons</taxon>
        <taxon>Gunneridae</taxon>
        <taxon>Pentapetalae</taxon>
        <taxon>asterids</taxon>
        <taxon>lamiids</taxon>
        <taxon>Solanales</taxon>
        <taxon>Solanaceae</taxon>
        <taxon>Solanoideae</taxon>
        <taxon>Datureae</taxon>
        <taxon>Datura</taxon>
    </lineage>
</organism>
<sequence>MLILLVYRYLRKISIEEKRNLGIALTKLSPEDLSKALEIVAQNNPLFPASAEEVELDIDAQSELTLWRLKFFVKDALEVQGKSSSKGDNRNSVNVAVTNPNISAASKRKREICDALVKNAKKRIKKPSK</sequence>
<name>A0ABS8SQY2_DATST</name>
<proteinExistence type="predicted"/>
<dbReference type="InterPro" id="IPR038336">
    <property type="entry name" value="NET_sf"/>
</dbReference>
<dbReference type="Pfam" id="PF17035">
    <property type="entry name" value="BET"/>
    <property type="match status" value="1"/>
</dbReference>
<dbReference type="Gene3D" id="1.20.1270.220">
    <property type="match status" value="1"/>
</dbReference>
<accession>A0ABS8SQY2</accession>
<dbReference type="PANTHER" id="PTHR45926">
    <property type="entry name" value="OSJNBA0053K19.4 PROTEIN"/>
    <property type="match status" value="1"/>
</dbReference>
<dbReference type="EMBL" id="JACEIK010000703">
    <property type="protein sequence ID" value="MCD7461179.1"/>
    <property type="molecule type" value="Genomic_DNA"/>
</dbReference>
<evidence type="ECO:0000313" key="5">
    <source>
        <dbReference type="Proteomes" id="UP000823775"/>
    </source>
</evidence>
<dbReference type="InterPro" id="IPR027353">
    <property type="entry name" value="NET_dom"/>
</dbReference>
<reference evidence="4 5" key="1">
    <citation type="journal article" date="2021" name="BMC Genomics">
        <title>Datura genome reveals duplications of psychoactive alkaloid biosynthetic genes and high mutation rate following tissue culture.</title>
        <authorList>
            <person name="Rajewski A."/>
            <person name="Carter-House D."/>
            <person name="Stajich J."/>
            <person name="Litt A."/>
        </authorList>
    </citation>
    <scope>NUCLEOTIDE SEQUENCE [LARGE SCALE GENOMIC DNA]</scope>
    <source>
        <strain evidence="4">AR-01</strain>
    </source>
</reference>
<keyword evidence="5" id="KW-1185">Reference proteome</keyword>
<keyword evidence="2" id="KW-0804">Transcription</keyword>
<dbReference type="PROSITE" id="PS51525">
    <property type="entry name" value="NET"/>
    <property type="match status" value="1"/>
</dbReference>
<evidence type="ECO:0000259" key="3">
    <source>
        <dbReference type="PROSITE" id="PS51525"/>
    </source>
</evidence>